<name>A0ABR0VPS8_REHGL</name>
<evidence type="ECO:0000313" key="2">
    <source>
        <dbReference type="EMBL" id="KAK6136972.1"/>
    </source>
</evidence>
<accession>A0ABR0VPS8</accession>
<dbReference type="PANTHER" id="PTHR34130:SF3">
    <property type="entry name" value="DUF1645 FAMILY PROTEIN"/>
    <property type="match status" value="1"/>
</dbReference>
<organism evidence="2 3">
    <name type="scientific">Rehmannia glutinosa</name>
    <name type="common">Chinese foxglove</name>
    <dbReference type="NCBI Taxonomy" id="99300"/>
    <lineage>
        <taxon>Eukaryota</taxon>
        <taxon>Viridiplantae</taxon>
        <taxon>Streptophyta</taxon>
        <taxon>Embryophyta</taxon>
        <taxon>Tracheophyta</taxon>
        <taxon>Spermatophyta</taxon>
        <taxon>Magnoliopsida</taxon>
        <taxon>eudicotyledons</taxon>
        <taxon>Gunneridae</taxon>
        <taxon>Pentapetalae</taxon>
        <taxon>asterids</taxon>
        <taxon>lamiids</taxon>
        <taxon>Lamiales</taxon>
        <taxon>Orobanchaceae</taxon>
        <taxon>Rehmannieae</taxon>
        <taxon>Rehmannia</taxon>
    </lineage>
</organism>
<protein>
    <submittedName>
        <fullName evidence="2">Uncharacterized protein</fullName>
    </submittedName>
</protein>
<evidence type="ECO:0000313" key="3">
    <source>
        <dbReference type="Proteomes" id="UP001318860"/>
    </source>
</evidence>
<feature type="region of interest" description="Disordered" evidence="1">
    <location>
        <begin position="114"/>
        <end position="136"/>
    </location>
</feature>
<reference evidence="2 3" key="1">
    <citation type="journal article" date="2021" name="Comput. Struct. Biotechnol. J.">
        <title>De novo genome assembly of the potent medicinal plant Rehmannia glutinosa using nanopore technology.</title>
        <authorList>
            <person name="Ma L."/>
            <person name="Dong C."/>
            <person name="Song C."/>
            <person name="Wang X."/>
            <person name="Zheng X."/>
            <person name="Niu Y."/>
            <person name="Chen S."/>
            <person name="Feng W."/>
        </authorList>
    </citation>
    <scope>NUCLEOTIDE SEQUENCE [LARGE SCALE GENOMIC DNA]</scope>
    <source>
        <strain evidence="2">DH-2019</strain>
    </source>
</reference>
<sequence length="240" mass="27252">MNNTMSFQDQDTKTQKELDDEEEALSFCDFPLNPNEPAEKNNSYSKTQSSDLFEFFFNDLKSKNIANAEDIISCGKLVPYKQQPLPPDDDDLVHDQILKSISGDYDAINSSRRSCESLPELNPTRSNSSSRLTSLDSRKLRRNYSSMVVVKSQNSDIERSSSKGSTKSEGIKVLKPRWYALIFGNLVKFPPEIDLRDMKKRQIRRNTGSMFPANRRSSWGHDLLRVLSCKNHASVTVTAS</sequence>
<gene>
    <name evidence="2" type="ORF">DH2020_029283</name>
</gene>
<comment type="caution">
    <text evidence="2">The sequence shown here is derived from an EMBL/GenBank/DDBJ whole genome shotgun (WGS) entry which is preliminary data.</text>
</comment>
<proteinExistence type="predicted"/>
<feature type="region of interest" description="Disordered" evidence="1">
    <location>
        <begin position="1"/>
        <end position="45"/>
    </location>
</feature>
<feature type="compositionally biased region" description="Low complexity" evidence="1">
    <location>
        <begin position="125"/>
        <end position="135"/>
    </location>
</feature>
<dbReference type="EMBL" id="JABTTQ020000987">
    <property type="protein sequence ID" value="KAK6136972.1"/>
    <property type="molecule type" value="Genomic_DNA"/>
</dbReference>
<keyword evidence="3" id="KW-1185">Reference proteome</keyword>
<evidence type="ECO:0000256" key="1">
    <source>
        <dbReference type="SAM" id="MobiDB-lite"/>
    </source>
</evidence>
<dbReference type="Proteomes" id="UP001318860">
    <property type="component" value="Unassembled WGS sequence"/>
</dbReference>
<dbReference type="PANTHER" id="PTHR34130">
    <property type="entry name" value="OS08G0243800 PROTEIN"/>
    <property type="match status" value="1"/>
</dbReference>